<evidence type="ECO:0000256" key="7">
    <source>
        <dbReference type="ARBA" id="ARBA00022958"/>
    </source>
</evidence>
<evidence type="ECO:0000256" key="4">
    <source>
        <dbReference type="ARBA" id="ARBA00022741"/>
    </source>
</evidence>
<sequence>PEEELDILDNSALAEKLHKLQYKTSKLLDTYGVGRIYREGVGVAIVGRPNVGKSSLMNCLLERDRVIVTEKPGTTRDTVEETLQIEGVAVRIIDTAGVREAVDEAERMGAKRAVEAAREADIVLLILDGSERLSMDDINLIDELRSKEEPGGPAIIPVVNKSDKVLRLEADDVEKRTSHVLSRISAKNNDGIDDLRERISARIDKLGENLYDGPVLTRERHMEKLNEMSHSVGRAMETVKQGMSREFVAADLQDAKEALGELTGKEIDEMALEKIFSEFCIGK</sequence>
<evidence type="ECO:0000256" key="3">
    <source>
        <dbReference type="ARBA" id="ARBA00022723"/>
    </source>
</evidence>
<dbReference type="InterPro" id="IPR027368">
    <property type="entry name" value="MnmE_dom2"/>
</dbReference>
<feature type="non-terminal residue" evidence="10">
    <location>
        <position position="1"/>
    </location>
</feature>
<dbReference type="SUPFAM" id="SSF116878">
    <property type="entry name" value="TrmE connector domain"/>
    <property type="match status" value="1"/>
</dbReference>
<dbReference type="Pfam" id="PF01926">
    <property type="entry name" value="MMR_HSR1"/>
    <property type="match status" value="1"/>
</dbReference>
<dbReference type="InterPro" id="IPR025867">
    <property type="entry name" value="MnmE_helical"/>
</dbReference>
<reference evidence="10" key="1">
    <citation type="submission" date="2018-06" db="EMBL/GenBank/DDBJ databases">
        <authorList>
            <person name="Zhirakovskaya E."/>
        </authorList>
    </citation>
    <scope>NUCLEOTIDE SEQUENCE</scope>
</reference>
<evidence type="ECO:0000256" key="2">
    <source>
        <dbReference type="ARBA" id="ARBA00022694"/>
    </source>
</evidence>
<dbReference type="AlphaFoldDB" id="A0A3B1BZK1"/>
<protein>
    <submittedName>
        <fullName evidence="10">tRNA-5-carboxymethylaminomethyl-2-thiouridine(34) synthesis protein MnmE</fullName>
    </submittedName>
</protein>
<dbReference type="PROSITE" id="PS51709">
    <property type="entry name" value="G_TRME"/>
    <property type="match status" value="1"/>
</dbReference>
<dbReference type="SUPFAM" id="SSF52540">
    <property type="entry name" value="P-loop containing nucleoside triphosphate hydrolases"/>
    <property type="match status" value="1"/>
</dbReference>
<evidence type="ECO:0000256" key="6">
    <source>
        <dbReference type="ARBA" id="ARBA00022842"/>
    </source>
</evidence>
<dbReference type="GO" id="GO:0016787">
    <property type="term" value="F:hydrolase activity"/>
    <property type="evidence" value="ECO:0007669"/>
    <property type="project" value="UniProtKB-KW"/>
</dbReference>
<evidence type="ECO:0000256" key="5">
    <source>
        <dbReference type="ARBA" id="ARBA00022801"/>
    </source>
</evidence>
<keyword evidence="2" id="KW-0819">tRNA processing</keyword>
<evidence type="ECO:0000313" key="10">
    <source>
        <dbReference type="EMBL" id="VAX16150.1"/>
    </source>
</evidence>
<dbReference type="InterPro" id="IPR006073">
    <property type="entry name" value="GTP-bd"/>
</dbReference>
<accession>A0A3B1BZK1</accession>
<dbReference type="PRINTS" id="PR00326">
    <property type="entry name" value="GTP1OBG"/>
</dbReference>
<evidence type="ECO:0000256" key="8">
    <source>
        <dbReference type="ARBA" id="ARBA00023134"/>
    </source>
</evidence>
<gene>
    <name evidence="10" type="ORF">MNBD_NITROSPINAE04-949</name>
</gene>
<evidence type="ECO:0000256" key="1">
    <source>
        <dbReference type="ARBA" id="ARBA00022490"/>
    </source>
</evidence>
<evidence type="ECO:0000259" key="9">
    <source>
        <dbReference type="PROSITE" id="PS51709"/>
    </source>
</evidence>
<dbReference type="InterPro" id="IPR031168">
    <property type="entry name" value="G_TrmE"/>
</dbReference>
<keyword evidence="3" id="KW-0479">Metal-binding</keyword>
<keyword evidence="6" id="KW-0460">Magnesium</keyword>
<dbReference type="EMBL" id="UOGA01000057">
    <property type="protein sequence ID" value="VAX16150.1"/>
    <property type="molecule type" value="Genomic_DNA"/>
</dbReference>
<dbReference type="FunFam" id="3.40.50.300:FF:001376">
    <property type="entry name" value="tRNA modification GTPase MnmE"/>
    <property type="match status" value="1"/>
</dbReference>
<dbReference type="Pfam" id="PF12631">
    <property type="entry name" value="MnmE_helical"/>
    <property type="match status" value="1"/>
</dbReference>
<keyword evidence="5" id="KW-0378">Hydrolase</keyword>
<dbReference type="GO" id="GO:0030488">
    <property type="term" value="P:tRNA methylation"/>
    <property type="evidence" value="ECO:0007669"/>
    <property type="project" value="TreeGrafter"/>
</dbReference>
<dbReference type="GO" id="GO:0002098">
    <property type="term" value="P:tRNA wobble uridine modification"/>
    <property type="evidence" value="ECO:0007669"/>
    <property type="project" value="TreeGrafter"/>
</dbReference>
<dbReference type="NCBIfam" id="TIGR00231">
    <property type="entry name" value="small_GTP"/>
    <property type="match status" value="1"/>
</dbReference>
<proteinExistence type="predicted"/>
<dbReference type="CDD" id="cd04164">
    <property type="entry name" value="trmE"/>
    <property type="match status" value="1"/>
</dbReference>
<dbReference type="Gene3D" id="1.20.120.430">
    <property type="entry name" value="tRNA modification GTPase MnmE domain 2"/>
    <property type="match status" value="1"/>
</dbReference>
<dbReference type="GO" id="GO:0046872">
    <property type="term" value="F:metal ion binding"/>
    <property type="evidence" value="ECO:0007669"/>
    <property type="project" value="UniProtKB-KW"/>
</dbReference>
<keyword evidence="1" id="KW-0963">Cytoplasm</keyword>
<organism evidence="10">
    <name type="scientific">hydrothermal vent metagenome</name>
    <dbReference type="NCBI Taxonomy" id="652676"/>
    <lineage>
        <taxon>unclassified sequences</taxon>
        <taxon>metagenomes</taxon>
        <taxon>ecological metagenomes</taxon>
    </lineage>
</organism>
<dbReference type="GO" id="GO:0005525">
    <property type="term" value="F:GTP binding"/>
    <property type="evidence" value="ECO:0007669"/>
    <property type="project" value="UniProtKB-KW"/>
</dbReference>
<keyword evidence="8" id="KW-0342">GTP-binding</keyword>
<keyword evidence="7" id="KW-0630">Potassium</keyword>
<keyword evidence="4" id="KW-0547">Nucleotide-binding</keyword>
<feature type="domain" description="TrmE-type G" evidence="9">
    <location>
        <begin position="40"/>
        <end position="204"/>
    </location>
</feature>
<dbReference type="Gene3D" id="3.40.50.300">
    <property type="entry name" value="P-loop containing nucleotide triphosphate hydrolases"/>
    <property type="match status" value="1"/>
</dbReference>
<dbReference type="PANTHER" id="PTHR42714">
    <property type="entry name" value="TRNA MODIFICATION GTPASE GTPBP3"/>
    <property type="match status" value="1"/>
</dbReference>
<dbReference type="InterPro" id="IPR027417">
    <property type="entry name" value="P-loop_NTPase"/>
</dbReference>
<dbReference type="PANTHER" id="PTHR42714:SF2">
    <property type="entry name" value="TRNA MODIFICATION GTPASE GTPBP3, MITOCHONDRIAL"/>
    <property type="match status" value="1"/>
</dbReference>
<dbReference type="GO" id="GO:0005829">
    <property type="term" value="C:cytosol"/>
    <property type="evidence" value="ECO:0007669"/>
    <property type="project" value="TreeGrafter"/>
</dbReference>
<name>A0A3B1BZK1_9ZZZZ</name>
<dbReference type="InterPro" id="IPR005225">
    <property type="entry name" value="Small_GTP-bd"/>
</dbReference>